<evidence type="ECO:0000313" key="2">
    <source>
        <dbReference type="Proteomes" id="UP000438106"/>
    </source>
</evidence>
<proteinExistence type="predicted"/>
<keyword evidence="2" id="KW-1185">Reference proteome</keyword>
<name>A0A7X3FRT4_9HYPH</name>
<protein>
    <submittedName>
        <fullName evidence="1">Restriction endonuclease</fullName>
    </submittedName>
</protein>
<dbReference type="AlphaFoldDB" id="A0A7X3FRT4"/>
<dbReference type="Proteomes" id="UP000438106">
    <property type="component" value="Unassembled WGS sequence"/>
</dbReference>
<dbReference type="RefSeq" id="WP_116587371.1">
    <property type="nucleotide sequence ID" value="NZ_JAVKFR010000006.1"/>
</dbReference>
<dbReference type="PANTHER" id="PTHR37827:SF1">
    <property type="entry name" value="HNH DOMAIN-CONTAINING PROTEIN"/>
    <property type="match status" value="1"/>
</dbReference>
<organism evidence="1 2">
    <name type="scientific">Devosia marina</name>
    <dbReference type="NCBI Taxonomy" id="2683198"/>
    <lineage>
        <taxon>Bacteria</taxon>
        <taxon>Pseudomonadati</taxon>
        <taxon>Pseudomonadota</taxon>
        <taxon>Alphaproteobacteria</taxon>
        <taxon>Hyphomicrobiales</taxon>
        <taxon>Devosiaceae</taxon>
        <taxon>Devosia</taxon>
    </lineage>
</organism>
<dbReference type="PANTHER" id="PTHR37827">
    <property type="entry name" value="TUDOR DOMAIN-CONTAINING PROTEIN"/>
    <property type="match status" value="1"/>
</dbReference>
<reference evidence="1 2" key="1">
    <citation type="submission" date="2019-12" db="EMBL/GenBank/DDBJ databases">
        <title>Devosia maris sp. nov., isolated from the deep seawater.</title>
        <authorList>
            <person name="Liu Y."/>
        </authorList>
    </citation>
    <scope>NUCLEOTIDE SEQUENCE [LARGE SCALE GENOMIC DNA]</scope>
    <source>
        <strain evidence="1 2">L53-10-65</strain>
    </source>
</reference>
<dbReference type="EMBL" id="WQRF01000002">
    <property type="protein sequence ID" value="MVS99430.1"/>
    <property type="molecule type" value="Genomic_DNA"/>
</dbReference>
<sequence length="119" mass="13336">MRPSARKIEQAIAAVEDAAAKRQPLVCPLCDRPIPPEARSSRHHLVPRLKGGTHMGTVRLHQICHNAIHARFSEAELASRLADIDSLKADPEIAEFVAWVRTKPPAFHAQTRRTRKRKA</sequence>
<keyword evidence="1" id="KW-0378">Hydrolase</keyword>
<dbReference type="GO" id="GO:0004519">
    <property type="term" value="F:endonuclease activity"/>
    <property type="evidence" value="ECO:0007669"/>
    <property type="project" value="UniProtKB-KW"/>
</dbReference>
<keyword evidence="1" id="KW-0255">Endonuclease</keyword>
<evidence type="ECO:0000313" key="1">
    <source>
        <dbReference type="EMBL" id="MVS99430.1"/>
    </source>
</evidence>
<gene>
    <name evidence="1" type="ORF">GO014_10390</name>
</gene>
<comment type="caution">
    <text evidence="1">The sequence shown here is derived from an EMBL/GenBank/DDBJ whole genome shotgun (WGS) entry which is preliminary data.</text>
</comment>
<keyword evidence="1" id="KW-0540">Nuclease</keyword>
<accession>A0A7X3FRT4</accession>